<dbReference type="Pfam" id="PF16344">
    <property type="entry name" value="FecR_C"/>
    <property type="match status" value="1"/>
</dbReference>
<protein>
    <submittedName>
        <fullName evidence="4">DUF4974 domain-containing protein</fullName>
    </submittedName>
</protein>
<dbReference type="InterPro" id="IPR032508">
    <property type="entry name" value="FecR_C"/>
</dbReference>
<dbReference type="InterPro" id="IPR006860">
    <property type="entry name" value="FecR"/>
</dbReference>
<dbReference type="OrthoDB" id="649666at2"/>
<sequence length="321" mass="36933">MDKKELLQFIANQGDSEFQKRVISWIEASRENREYFNRLKAEQVMAFSPSRRNNISGEFREFSERLRREKRNYSGIFSTAAIAAIAIFASVFFMLRSGETKDNTLFSAIASEQKEFTLADGSRIFLNSESTLEISPGFNKETRTVKLNGEAFFDVARNEQVPFIVETRSGVKIKVLGTSFNIRSYKDNNTIETTLVSGKVEIYEEDNTSPSAVLAPRQKAVFRKEEQDIRIEQVATEAITSWKEGILTFDNAPLSSVVKDIERWYGISIRIEDPAIEDYTFSGKFRKEYNITQVLDILRTSSPIHYNYDKTKKHVTLKQRD</sequence>
<accession>A0A3N0F4X6</accession>
<dbReference type="GO" id="GO:0016989">
    <property type="term" value="F:sigma factor antagonist activity"/>
    <property type="evidence" value="ECO:0007669"/>
    <property type="project" value="TreeGrafter"/>
</dbReference>
<evidence type="ECO:0000259" key="3">
    <source>
        <dbReference type="Pfam" id="PF16344"/>
    </source>
</evidence>
<dbReference type="PIRSF" id="PIRSF018266">
    <property type="entry name" value="FecR"/>
    <property type="match status" value="1"/>
</dbReference>
<dbReference type="Pfam" id="PF04773">
    <property type="entry name" value="FecR"/>
    <property type="match status" value="1"/>
</dbReference>
<dbReference type="PANTHER" id="PTHR30273:SF2">
    <property type="entry name" value="PROTEIN FECR"/>
    <property type="match status" value="1"/>
</dbReference>
<dbReference type="Gene3D" id="2.60.120.1440">
    <property type="match status" value="1"/>
</dbReference>
<name>A0A3N0F4X6_SINP1</name>
<evidence type="ECO:0000313" key="5">
    <source>
        <dbReference type="Proteomes" id="UP000267469"/>
    </source>
</evidence>
<evidence type="ECO:0000259" key="2">
    <source>
        <dbReference type="Pfam" id="PF04773"/>
    </source>
</evidence>
<evidence type="ECO:0000256" key="1">
    <source>
        <dbReference type="SAM" id="Phobius"/>
    </source>
</evidence>
<feature type="domain" description="FecR protein" evidence="2">
    <location>
        <begin position="110"/>
        <end position="201"/>
    </location>
</feature>
<dbReference type="RefSeq" id="WP_123214130.1">
    <property type="nucleotide sequence ID" value="NZ_RJTM01000002.1"/>
</dbReference>
<dbReference type="Proteomes" id="UP000267469">
    <property type="component" value="Unassembled WGS sequence"/>
</dbReference>
<dbReference type="AlphaFoldDB" id="A0A3N0F4X6"/>
<feature type="transmembrane region" description="Helical" evidence="1">
    <location>
        <begin position="73"/>
        <end position="95"/>
    </location>
</feature>
<keyword evidence="1" id="KW-1133">Transmembrane helix</keyword>
<dbReference type="Gene3D" id="3.55.50.30">
    <property type="match status" value="1"/>
</dbReference>
<keyword evidence="1" id="KW-0472">Membrane</keyword>
<gene>
    <name evidence="4" type="ORF">ED312_01065</name>
</gene>
<reference evidence="4 5" key="1">
    <citation type="submission" date="2018-10" db="EMBL/GenBank/DDBJ databases">
        <title>Sinomicrobium pectinilyticum sp. nov., a pectinase-producing bacterium isolated from alkaline and saline soil, and emended description of the genus Sinomicrobium.</title>
        <authorList>
            <person name="Cheng B."/>
            <person name="Li C."/>
            <person name="Lai Q."/>
            <person name="Du M."/>
            <person name="Shao Z."/>
            <person name="Xu P."/>
            <person name="Yang C."/>
        </authorList>
    </citation>
    <scope>NUCLEOTIDE SEQUENCE [LARGE SCALE GENOMIC DNA]</scope>
    <source>
        <strain evidence="4 5">5DNS001</strain>
    </source>
</reference>
<comment type="caution">
    <text evidence="4">The sequence shown here is derived from an EMBL/GenBank/DDBJ whole genome shotgun (WGS) entry which is preliminary data.</text>
</comment>
<dbReference type="PANTHER" id="PTHR30273">
    <property type="entry name" value="PERIPLASMIC SIGNAL SENSOR AND SIGMA FACTOR ACTIVATOR FECR-RELATED"/>
    <property type="match status" value="1"/>
</dbReference>
<organism evidence="4 5">
    <name type="scientific">Sinomicrobium pectinilyticum</name>
    <dbReference type="NCBI Taxonomy" id="1084421"/>
    <lineage>
        <taxon>Bacteria</taxon>
        <taxon>Pseudomonadati</taxon>
        <taxon>Bacteroidota</taxon>
        <taxon>Flavobacteriia</taxon>
        <taxon>Flavobacteriales</taxon>
        <taxon>Flavobacteriaceae</taxon>
        <taxon>Sinomicrobium</taxon>
    </lineage>
</organism>
<keyword evidence="1" id="KW-0812">Transmembrane</keyword>
<evidence type="ECO:0000313" key="4">
    <source>
        <dbReference type="EMBL" id="RNL95218.1"/>
    </source>
</evidence>
<feature type="domain" description="Protein FecR C-terminal" evidence="3">
    <location>
        <begin position="247"/>
        <end position="312"/>
    </location>
</feature>
<dbReference type="EMBL" id="RJTM01000002">
    <property type="protein sequence ID" value="RNL95218.1"/>
    <property type="molecule type" value="Genomic_DNA"/>
</dbReference>
<proteinExistence type="predicted"/>
<keyword evidence="5" id="KW-1185">Reference proteome</keyword>
<dbReference type="InterPro" id="IPR012373">
    <property type="entry name" value="Ferrdict_sens_TM"/>
</dbReference>